<reference evidence="2 3" key="1">
    <citation type="journal article" date="2017" name="BMC Genomics">
        <title>Genome sequencing of 39 Akkermansia muciniphila isolates reveals its population structure, genomic and functional diverisity, and global distribution in mammalian gut microbiotas.</title>
        <authorList>
            <person name="Guo X."/>
            <person name="Li S."/>
            <person name="Zhang J."/>
            <person name="Wu F."/>
            <person name="Li X."/>
            <person name="Wu D."/>
            <person name="Zhang M."/>
            <person name="Ou Z."/>
            <person name="Jie Z."/>
            <person name="Yan Q."/>
            <person name="Li P."/>
            <person name="Yi J."/>
            <person name="Peng Y."/>
        </authorList>
    </citation>
    <scope>NUCLEOTIDE SEQUENCE [LARGE SCALE GENOMIC DNA]</scope>
    <source>
        <strain evidence="2 3">GP24</strain>
    </source>
</reference>
<dbReference type="PANTHER" id="PTHR34980:SF2">
    <property type="entry name" value="INNER MEMBRANE PROTEIN YHAH-RELATED"/>
    <property type="match status" value="1"/>
</dbReference>
<dbReference type="Pfam" id="PF05656">
    <property type="entry name" value="DUF805"/>
    <property type="match status" value="1"/>
</dbReference>
<sequence>MSDLYEYQAIDGSSKGPVSLVLLIQARNHGRLSNRTMVRKLPAGDWQPLSSFIPSMTVMDADMEESAMPEPETGFEPALPAWTRKKYWMRIIKGWCSFKGRAGKQEMREVYSIVGVAWLAVAGGPAIVKSGFFSVSPMMELFFPLAYVVLPVLFLPLAATMVRRLHDVGKSGLFLIWLAVPVAGWLLLWYLSYGESLPGENKYGEPPWN</sequence>
<gene>
    <name evidence="2" type="ORF">CXU22_01845</name>
</gene>
<dbReference type="RefSeq" id="WP_102711970.1">
    <property type="nucleotide sequence ID" value="NZ_PJKA01000003.1"/>
</dbReference>
<organism evidence="2 3">
    <name type="scientific">Akkermansia muciniphila</name>
    <dbReference type="NCBI Taxonomy" id="239935"/>
    <lineage>
        <taxon>Bacteria</taxon>
        <taxon>Pseudomonadati</taxon>
        <taxon>Verrucomicrobiota</taxon>
        <taxon>Verrucomicrobiia</taxon>
        <taxon>Verrucomicrobiales</taxon>
        <taxon>Akkermansiaceae</taxon>
        <taxon>Akkermansia</taxon>
    </lineage>
</organism>
<dbReference type="Proteomes" id="UP000236000">
    <property type="component" value="Unassembled WGS sequence"/>
</dbReference>
<protein>
    <recommendedName>
        <fullName evidence="4">DUF805 domain-containing protein</fullName>
    </recommendedName>
</protein>
<dbReference type="InterPro" id="IPR008523">
    <property type="entry name" value="DUF805"/>
</dbReference>
<evidence type="ECO:0000256" key="1">
    <source>
        <dbReference type="SAM" id="Phobius"/>
    </source>
</evidence>
<evidence type="ECO:0000313" key="3">
    <source>
        <dbReference type="Proteomes" id="UP000236000"/>
    </source>
</evidence>
<keyword evidence="1" id="KW-1133">Transmembrane helix</keyword>
<evidence type="ECO:0008006" key="4">
    <source>
        <dbReference type="Google" id="ProtNLM"/>
    </source>
</evidence>
<proteinExistence type="predicted"/>
<dbReference type="AlphaFoldDB" id="A0A2N8HGE2"/>
<feature type="transmembrane region" description="Helical" evidence="1">
    <location>
        <begin position="110"/>
        <end position="135"/>
    </location>
</feature>
<comment type="caution">
    <text evidence="2">The sequence shown here is derived from an EMBL/GenBank/DDBJ whole genome shotgun (WGS) entry which is preliminary data.</text>
</comment>
<accession>A0A2N8HGE2</accession>
<dbReference type="EMBL" id="PJKA01000003">
    <property type="protein sequence ID" value="PNC19778.1"/>
    <property type="molecule type" value="Genomic_DNA"/>
</dbReference>
<keyword evidence="1" id="KW-0812">Transmembrane</keyword>
<keyword evidence="1" id="KW-0472">Membrane</keyword>
<feature type="transmembrane region" description="Helical" evidence="1">
    <location>
        <begin position="174"/>
        <end position="193"/>
    </location>
</feature>
<dbReference type="GO" id="GO:0005886">
    <property type="term" value="C:plasma membrane"/>
    <property type="evidence" value="ECO:0007669"/>
    <property type="project" value="TreeGrafter"/>
</dbReference>
<dbReference type="OrthoDB" id="9812349at2"/>
<name>A0A2N8HGE2_9BACT</name>
<feature type="transmembrane region" description="Helical" evidence="1">
    <location>
        <begin position="141"/>
        <end position="162"/>
    </location>
</feature>
<dbReference type="PANTHER" id="PTHR34980">
    <property type="entry name" value="INNER MEMBRANE PROTEIN-RELATED-RELATED"/>
    <property type="match status" value="1"/>
</dbReference>
<evidence type="ECO:0000313" key="2">
    <source>
        <dbReference type="EMBL" id="PNC19778.1"/>
    </source>
</evidence>